<protein>
    <recommendedName>
        <fullName evidence="2">Methyltransferase domain-containing protein</fullName>
    </recommendedName>
</protein>
<evidence type="ECO:0000313" key="4">
    <source>
        <dbReference type="Proteomes" id="UP000030762"/>
    </source>
</evidence>
<dbReference type="CDD" id="cd02440">
    <property type="entry name" value="AdoMet_MTases"/>
    <property type="match status" value="1"/>
</dbReference>
<dbReference type="RefSeq" id="XP_008613479.1">
    <property type="nucleotide sequence ID" value="XM_008615257.1"/>
</dbReference>
<feature type="domain" description="Methyltransferase" evidence="2">
    <location>
        <begin position="182"/>
        <end position="263"/>
    </location>
</feature>
<dbReference type="SUPFAM" id="SSF53335">
    <property type="entry name" value="S-adenosyl-L-methionine-dependent methyltransferases"/>
    <property type="match status" value="1"/>
</dbReference>
<dbReference type="AlphaFoldDB" id="T0QF49"/>
<dbReference type="VEuPathDB" id="FungiDB:SDRG_09332"/>
<dbReference type="Pfam" id="PF13649">
    <property type="entry name" value="Methyltransf_25"/>
    <property type="match status" value="1"/>
</dbReference>
<dbReference type="eggNOG" id="ENOG502S2PW">
    <property type="taxonomic scope" value="Eukaryota"/>
</dbReference>
<dbReference type="OMA" id="AYWYDLQ"/>
<evidence type="ECO:0000259" key="2">
    <source>
        <dbReference type="Pfam" id="PF13649"/>
    </source>
</evidence>
<keyword evidence="4" id="KW-1185">Reference proteome</keyword>
<dbReference type="STRING" id="1156394.T0QF49"/>
<accession>T0QF49</accession>
<dbReference type="InterPro" id="IPR041698">
    <property type="entry name" value="Methyltransf_25"/>
</dbReference>
<dbReference type="EMBL" id="JH767160">
    <property type="protein sequence ID" value="EQC33356.1"/>
    <property type="molecule type" value="Genomic_DNA"/>
</dbReference>
<sequence>MAVTGEEAMAYVREGGAHKNDDIWRFFTKLVNREKYHSYWYVECKACRAAHQTQLETGVHGALGAPEPKAIVSRLQLMRNHLGKCPYVENVPKDYLTPTPRPAKHPRTKARAMVPGATSEPDGSVAPTSWLRNLYRAHQPQAGFWGDARWYDLQLVRRLPLVPKMLEQMVYALPPLGETSKVADLCAGSGLCAEKVLEAYPDAQVVLFDQSLERQQLAARRLSQYHRHSYCTINLNEVAVLEKGPFDAITASLAVHVLVEKPDHYAPDQKELESITDAHLRIFQLLFDSLVPGGHIIMGDHVGMASVFVQMKWLESVGFEDIDVAWRESDFFVVGARRPDLSPMMQDI</sequence>
<name>T0QF49_SAPDV</name>
<dbReference type="OrthoDB" id="6770063at2759"/>
<feature type="region of interest" description="Disordered" evidence="1">
    <location>
        <begin position="96"/>
        <end position="123"/>
    </location>
</feature>
<evidence type="ECO:0000313" key="3">
    <source>
        <dbReference type="EMBL" id="EQC33356.1"/>
    </source>
</evidence>
<reference evidence="3 4" key="1">
    <citation type="submission" date="2012-04" db="EMBL/GenBank/DDBJ databases">
        <title>The Genome Sequence of Saprolegnia declina VS20.</title>
        <authorList>
            <consortium name="The Broad Institute Genome Sequencing Platform"/>
            <person name="Russ C."/>
            <person name="Nusbaum C."/>
            <person name="Tyler B."/>
            <person name="van West P."/>
            <person name="Dieguez-Uribeondo J."/>
            <person name="de Bruijn I."/>
            <person name="Tripathy S."/>
            <person name="Jiang R."/>
            <person name="Young S.K."/>
            <person name="Zeng Q."/>
            <person name="Gargeya S."/>
            <person name="Fitzgerald M."/>
            <person name="Haas B."/>
            <person name="Abouelleil A."/>
            <person name="Alvarado L."/>
            <person name="Arachchi H.M."/>
            <person name="Berlin A."/>
            <person name="Chapman S.B."/>
            <person name="Goldberg J."/>
            <person name="Griggs A."/>
            <person name="Gujja S."/>
            <person name="Hansen M."/>
            <person name="Howarth C."/>
            <person name="Imamovic A."/>
            <person name="Larimer J."/>
            <person name="McCowen C."/>
            <person name="Montmayeur A."/>
            <person name="Murphy C."/>
            <person name="Neiman D."/>
            <person name="Pearson M."/>
            <person name="Priest M."/>
            <person name="Roberts A."/>
            <person name="Saif S."/>
            <person name="Shea T."/>
            <person name="Sisk P."/>
            <person name="Sykes S."/>
            <person name="Wortman J."/>
            <person name="Nusbaum C."/>
            <person name="Birren B."/>
        </authorList>
    </citation>
    <scope>NUCLEOTIDE SEQUENCE [LARGE SCALE GENOMIC DNA]</scope>
    <source>
        <strain evidence="3 4">VS20</strain>
    </source>
</reference>
<organism evidence="3 4">
    <name type="scientific">Saprolegnia diclina (strain VS20)</name>
    <dbReference type="NCBI Taxonomy" id="1156394"/>
    <lineage>
        <taxon>Eukaryota</taxon>
        <taxon>Sar</taxon>
        <taxon>Stramenopiles</taxon>
        <taxon>Oomycota</taxon>
        <taxon>Saprolegniomycetes</taxon>
        <taxon>Saprolegniales</taxon>
        <taxon>Saprolegniaceae</taxon>
        <taxon>Saprolegnia</taxon>
    </lineage>
</organism>
<dbReference type="Gene3D" id="3.40.50.150">
    <property type="entry name" value="Vaccinia Virus protein VP39"/>
    <property type="match status" value="1"/>
</dbReference>
<proteinExistence type="predicted"/>
<dbReference type="InterPro" id="IPR029063">
    <property type="entry name" value="SAM-dependent_MTases_sf"/>
</dbReference>
<gene>
    <name evidence="3" type="ORF">SDRG_09332</name>
</gene>
<evidence type="ECO:0000256" key="1">
    <source>
        <dbReference type="SAM" id="MobiDB-lite"/>
    </source>
</evidence>
<dbReference type="GeneID" id="19950059"/>
<dbReference type="InParanoid" id="T0QF49"/>
<dbReference type="Proteomes" id="UP000030762">
    <property type="component" value="Unassembled WGS sequence"/>
</dbReference>